<evidence type="ECO:0000256" key="12">
    <source>
        <dbReference type="PROSITE-ProRule" id="PRU00042"/>
    </source>
</evidence>
<dbReference type="GO" id="GO:0000977">
    <property type="term" value="F:RNA polymerase II transcription regulatory region sequence-specific DNA binding"/>
    <property type="evidence" value="ECO:0007669"/>
    <property type="project" value="TreeGrafter"/>
</dbReference>
<evidence type="ECO:0000256" key="9">
    <source>
        <dbReference type="ARBA" id="ARBA00023125"/>
    </source>
</evidence>
<evidence type="ECO:0000256" key="10">
    <source>
        <dbReference type="ARBA" id="ARBA00023163"/>
    </source>
</evidence>
<dbReference type="InterPro" id="IPR013087">
    <property type="entry name" value="Znf_C2H2_type"/>
</dbReference>
<comment type="function">
    <text evidence="1">May be involved in transcriptional regulation.</text>
</comment>
<keyword evidence="8" id="KW-0805">Transcription regulation</keyword>
<evidence type="ECO:0000256" key="7">
    <source>
        <dbReference type="ARBA" id="ARBA00022833"/>
    </source>
</evidence>
<accession>A0A093I4T7</accession>
<dbReference type="GO" id="GO:0008270">
    <property type="term" value="F:zinc ion binding"/>
    <property type="evidence" value="ECO:0007669"/>
    <property type="project" value="UniProtKB-KW"/>
</dbReference>
<evidence type="ECO:0000259" key="13">
    <source>
        <dbReference type="PROSITE" id="PS50157"/>
    </source>
</evidence>
<feature type="non-terminal residue" evidence="14">
    <location>
        <position position="1"/>
    </location>
</feature>
<keyword evidence="5" id="KW-0677">Repeat</keyword>
<dbReference type="InterPro" id="IPR036236">
    <property type="entry name" value="Znf_C2H2_sf"/>
</dbReference>
<evidence type="ECO:0000256" key="8">
    <source>
        <dbReference type="ARBA" id="ARBA00023015"/>
    </source>
</evidence>
<comment type="subcellular location">
    <subcellularLocation>
        <location evidence="2">Nucleus</location>
    </subcellularLocation>
</comment>
<evidence type="ECO:0000313" key="14">
    <source>
        <dbReference type="EMBL" id="KFV96392.1"/>
    </source>
</evidence>
<proteinExistence type="inferred from homology"/>
<evidence type="ECO:0000256" key="6">
    <source>
        <dbReference type="ARBA" id="ARBA00022771"/>
    </source>
</evidence>
<keyword evidence="15" id="KW-1185">Reference proteome</keyword>
<dbReference type="PANTHER" id="PTHR14196:SF12">
    <property type="entry name" value="ZINC FINGER PROTEIN 208-LIKE"/>
    <property type="match status" value="1"/>
</dbReference>
<keyword evidence="6 12" id="KW-0863">Zinc-finger</keyword>
<dbReference type="PROSITE" id="PS50157">
    <property type="entry name" value="ZINC_FINGER_C2H2_2"/>
    <property type="match status" value="2"/>
</dbReference>
<sequence>CPSCGKAFIQHSELVIHQRLHTGERPYCCPLCAKGFSCCSHLTRHQ</sequence>
<evidence type="ECO:0000256" key="3">
    <source>
        <dbReference type="ARBA" id="ARBA00006991"/>
    </source>
</evidence>
<gene>
    <name evidence="14" type="ORF">N327_13132</name>
</gene>
<keyword evidence="7" id="KW-0862">Zinc</keyword>
<dbReference type="PANTHER" id="PTHR14196">
    <property type="entry name" value="ODD-SKIPPED - RELATED"/>
    <property type="match status" value="1"/>
</dbReference>
<feature type="non-terminal residue" evidence="14">
    <location>
        <position position="46"/>
    </location>
</feature>
<dbReference type="Gene3D" id="3.30.160.60">
    <property type="entry name" value="Classic Zinc Finger"/>
    <property type="match status" value="2"/>
</dbReference>
<comment type="similarity">
    <text evidence="3">Belongs to the krueppel C2H2-type zinc-finger protein family.</text>
</comment>
<dbReference type="FunFam" id="3.30.160.60:FF:000710">
    <property type="entry name" value="Zinc finger protein 768"/>
    <property type="match status" value="1"/>
</dbReference>
<feature type="domain" description="C2H2-type" evidence="13">
    <location>
        <begin position="1"/>
        <end position="26"/>
    </location>
</feature>
<reference evidence="14 15" key="1">
    <citation type="submission" date="2014-04" db="EMBL/GenBank/DDBJ databases">
        <title>Genome evolution of avian class.</title>
        <authorList>
            <person name="Zhang G."/>
            <person name="Li C."/>
        </authorList>
    </citation>
    <scope>NUCLEOTIDE SEQUENCE [LARGE SCALE GENOMIC DNA]</scope>
    <source>
        <strain evidence="14">BGI_N327</strain>
    </source>
</reference>
<dbReference type="EMBL" id="KK584758">
    <property type="protein sequence ID" value="KFV96392.1"/>
    <property type="molecule type" value="Genomic_DNA"/>
</dbReference>
<organism evidence="14 15">
    <name type="scientific">Fulmarus glacialis</name>
    <name type="common">Northern fulmar</name>
    <dbReference type="NCBI Taxonomy" id="30455"/>
    <lineage>
        <taxon>Eukaryota</taxon>
        <taxon>Metazoa</taxon>
        <taxon>Chordata</taxon>
        <taxon>Craniata</taxon>
        <taxon>Vertebrata</taxon>
        <taxon>Euteleostomi</taxon>
        <taxon>Archelosauria</taxon>
        <taxon>Archosauria</taxon>
        <taxon>Dinosauria</taxon>
        <taxon>Saurischia</taxon>
        <taxon>Theropoda</taxon>
        <taxon>Coelurosauria</taxon>
        <taxon>Aves</taxon>
        <taxon>Neognathae</taxon>
        <taxon>Neoaves</taxon>
        <taxon>Aequornithes</taxon>
        <taxon>Procellariiformes</taxon>
        <taxon>Procellariidae</taxon>
        <taxon>Fulmarus</taxon>
    </lineage>
</organism>
<keyword evidence="9" id="KW-0238">DNA-binding</keyword>
<feature type="domain" description="C2H2-type" evidence="13">
    <location>
        <begin position="27"/>
        <end position="46"/>
    </location>
</feature>
<dbReference type="PROSITE" id="PS00028">
    <property type="entry name" value="ZINC_FINGER_C2H2_1"/>
    <property type="match status" value="1"/>
</dbReference>
<dbReference type="FunFam" id="3.30.160.60:FF:001239">
    <property type="entry name" value="Zinc finger protein 615"/>
    <property type="match status" value="1"/>
</dbReference>
<dbReference type="Proteomes" id="UP000053806">
    <property type="component" value="Unassembled WGS sequence"/>
</dbReference>
<evidence type="ECO:0000313" key="15">
    <source>
        <dbReference type="Proteomes" id="UP000053806"/>
    </source>
</evidence>
<dbReference type="InterPro" id="IPR050717">
    <property type="entry name" value="C2H2-ZF_Transcription_Reg"/>
</dbReference>
<evidence type="ECO:0000256" key="11">
    <source>
        <dbReference type="ARBA" id="ARBA00023242"/>
    </source>
</evidence>
<dbReference type="GO" id="GO:0000981">
    <property type="term" value="F:DNA-binding transcription factor activity, RNA polymerase II-specific"/>
    <property type="evidence" value="ECO:0007669"/>
    <property type="project" value="TreeGrafter"/>
</dbReference>
<dbReference type="SUPFAM" id="SSF57667">
    <property type="entry name" value="beta-beta-alpha zinc fingers"/>
    <property type="match status" value="1"/>
</dbReference>
<evidence type="ECO:0000256" key="5">
    <source>
        <dbReference type="ARBA" id="ARBA00022737"/>
    </source>
</evidence>
<dbReference type="Pfam" id="PF00096">
    <property type="entry name" value="zf-C2H2"/>
    <property type="match status" value="1"/>
</dbReference>
<evidence type="ECO:0000256" key="1">
    <source>
        <dbReference type="ARBA" id="ARBA00003767"/>
    </source>
</evidence>
<protein>
    <submittedName>
        <fullName evidence="14">Zinc finger protein 572</fullName>
    </submittedName>
</protein>
<keyword evidence="11" id="KW-0539">Nucleus</keyword>
<dbReference type="GO" id="GO:0005634">
    <property type="term" value="C:nucleus"/>
    <property type="evidence" value="ECO:0007669"/>
    <property type="project" value="UniProtKB-SubCell"/>
</dbReference>
<name>A0A093I4T7_FULGA</name>
<keyword evidence="4" id="KW-0479">Metal-binding</keyword>
<evidence type="ECO:0000256" key="4">
    <source>
        <dbReference type="ARBA" id="ARBA00022723"/>
    </source>
</evidence>
<evidence type="ECO:0000256" key="2">
    <source>
        <dbReference type="ARBA" id="ARBA00004123"/>
    </source>
</evidence>
<keyword evidence="10" id="KW-0804">Transcription</keyword>
<dbReference type="AlphaFoldDB" id="A0A093I4T7"/>